<organism evidence="1 2">
    <name type="scientific">Rhizobium etli (strain CIAT 652)</name>
    <dbReference type="NCBI Taxonomy" id="491916"/>
    <lineage>
        <taxon>Bacteria</taxon>
        <taxon>Pseudomonadati</taxon>
        <taxon>Pseudomonadota</taxon>
        <taxon>Alphaproteobacteria</taxon>
        <taxon>Hyphomicrobiales</taxon>
        <taxon>Rhizobiaceae</taxon>
        <taxon>Rhizobium/Agrobacterium group</taxon>
        <taxon>Rhizobium</taxon>
    </lineage>
</organism>
<dbReference type="KEGG" id="rec:RHECIAT_CH0001435"/>
<evidence type="ECO:0000313" key="2">
    <source>
        <dbReference type="Proteomes" id="UP000008817"/>
    </source>
</evidence>
<accession>B3PUL6</accession>
<dbReference type="HOGENOM" id="CLU_2481095_0_0_5"/>
<protein>
    <submittedName>
        <fullName evidence="1">Uncharacterized protein</fullName>
    </submittedName>
</protein>
<dbReference type="AlphaFoldDB" id="B3PUL6"/>
<reference evidence="1 2" key="1">
    <citation type="submission" date="2008-04" db="EMBL/GenBank/DDBJ databases">
        <title>Genome diversity and DNA divergence of Rhizobium etli.</title>
        <authorList>
            <person name="Gonzalez V."/>
            <person name="Acosta J.L."/>
            <person name="Santamaria R.I."/>
            <person name="Bustos P."/>
            <person name="Hernandez-Gonzalez I.L."/>
            <person name="Fernandez J.L."/>
            <person name="Diaz R."/>
            <person name="Flores M."/>
            <person name="Mora J."/>
            <person name="Palacios R."/>
            <person name="Davila G."/>
        </authorList>
    </citation>
    <scope>NUCLEOTIDE SEQUENCE [LARGE SCALE GENOMIC DNA]</scope>
    <source>
        <strain evidence="1 2">CIAT 652</strain>
    </source>
</reference>
<dbReference type="EMBL" id="CP001074">
    <property type="protein sequence ID" value="ACE90415.1"/>
    <property type="molecule type" value="Genomic_DNA"/>
</dbReference>
<gene>
    <name evidence="1" type="ordered locus">RHECIAT_CH0001435</name>
</gene>
<dbReference type="Proteomes" id="UP000008817">
    <property type="component" value="Chromosome"/>
</dbReference>
<sequence>MGARIAVSQHAQGAVTMITRASPWIFIRERPVPRTGACMREGRRHVKNGQCAAGMNKFGAKLPEIDAIFRHSPEKTSILAMFFSSYQ</sequence>
<evidence type="ECO:0000313" key="1">
    <source>
        <dbReference type="EMBL" id="ACE90415.1"/>
    </source>
</evidence>
<name>B3PUL6_RHIE6</name>
<proteinExistence type="predicted"/>